<sequence>MNKLFLIYACMLYAAQGMFFIDEIQQHALHILLNKDI</sequence>
<organism evidence="1 2">
    <name type="scientific">Orientia tsutsugamushi</name>
    <name type="common">Rickettsia tsutsugamushi</name>
    <dbReference type="NCBI Taxonomy" id="784"/>
    <lineage>
        <taxon>Bacteria</taxon>
        <taxon>Pseudomonadati</taxon>
        <taxon>Pseudomonadota</taxon>
        <taxon>Alphaproteobacteria</taxon>
        <taxon>Rickettsiales</taxon>
        <taxon>Rickettsiaceae</taxon>
        <taxon>Rickettsieae</taxon>
        <taxon>Orientia</taxon>
    </lineage>
</organism>
<evidence type="ECO:0000313" key="2">
    <source>
        <dbReference type="Proteomes" id="UP000244992"/>
    </source>
</evidence>
<reference evidence="2" key="1">
    <citation type="submission" date="2018-03" db="EMBL/GenBank/DDBJ databases">
        <authorList>
            <person name="Batty M. E."/>
            <person name="Batty M E."/>
        </authorList>
    </citation>
    <scope>NUCLEOTIDE SEQUENCE [LARGE SCALE GENOMIC DNA]</scope>
</reference>
<dbReference type="AlphaFoldDB" id="A0A2U3QVQ7"/>
<gene>
    <name evidence="1" type="ORF">KATO_00616</name>
</gene>
<protein>
    <submittedName>
        <fullName evidence="1">Uncharacterized protein</fullName>
    </submittedName>
</protein>
<name>A0A2U3QVQ7_ORITS</name>
<evidence type="ECO:0000313" key="1">
    <source>
        <dbReference type="EMBL" id="SPR05022.1"/>
    </source>
</evidence>
<accession>A0A2U3QVQ7</accession>
<proteinExistence type="predicted"/>
<dbReference type="Proteomes" id="UP000244992">
    <property type="component" value="Chromosome I"/>
</dbReference>
<dbReference type="EMBL" id="LS398550">
    <property type="protein sequence ID" value="SPR05022.1"/>
    <property type="molecule type" value="Genomic_DNA"/>
</dbReference>